<organism evidence="1 2">
    <name type="scientific">Hypoxylon rubiginosum</name>
    <dbReference type="NCBI Taxonomy" id="110542"/>
    <lineage>
        <taxon>Eukaryota</taxon>
        <taxon>Fungi</taxon>
        <taxon>Dikarya</taxon>
        <taxon>Ascomycota</taxon>
        <taxon>Pezizomycotina</taxon>
        <taxon>Sordariomycetes</taxon>
        <taxon>Xylariomycetidae</taxon>
        <taxon>Xylariales</taxon>
        <taxon>Hypoxylaceae</taxon>
        <taxon>Hypoxylon</taxon>
    </lineage>
</organism>
<dbReference type="EMBL" id="MU394306">
    <property type="protein sequence ID" value="KAI6087621.1"/>
    <property type="molecule type" value="Genomic_DNA"/>
</dbReference>
<evidence type="ECO:0000313" key="2">
    <source>
        <dbReference type="Proteomes" id="UP001497680"/>
    </source>
</evidence>
<gene>
    <name evidence="1" type="ORF">F4821DRAFT_235508</name>
</gene>
<keyword evidence="2" id="KW-1185">Reference proteome</keyword>
<proteinExistence type="predicted"/>
<accession>A0ACC0D532</accession>
<evidence type="ECO:0000313" key="1">
    <source>
        <dbReference type="EMBL" id="KAI6087621.1"/>
    </source>
</evidence>
<reference evidence="1 2" key="1">
    <citation type="journal article" date="2022" name="New Phytol.">
        <title>Ecological generalism drives hyperdiversity of secondary metabolite gene clusters in xylarialean endophytes.</title>
        <authorList>
            <person name="Franco M.E.E."/>
            <person name="Wisecaver J.H."/>
            <person name="Arnold A.E."/>
            <person name="Ju Y.M."/>
            <person name="Slot J.C."/>
            <person name="Ahrendt S."/>
            <person name="Moore L.P."/>
            <person name="Eastman K.E."/>
            <person name="Scott K."/>
            <person name="Konkel Z."/>
            <person name="Mondo S.J."/>
            <person name="Kuo A."/>
            <person name="Hayes R.D."/>
            <person name="Haridas S."/>
            <person name="Andreopoulos B."/>
            <person name="Riley R."/>
            <person name="LaButti K."/>
            <person name="Pangilinan J."/>
            <person name="Lipzen A."/>
            <person name="Amirebrahimi M."/>
            <person name="Yan J."/>
            <person name="Adam C."/>
            <person name="Keymanesh K."/>
            <person name="Ng V."/>
            <person name="Louie K."/>
            <person name="Northen T."/>
            <person name="Drula E."/>
            <person name="Henrissat B."/>
            <person name="Hsieh H.M."/>
            <person name="Youens-Clark K."/>
            <person name="Lutzoni F."/>
            <person name="Miadlikowska J."/>
            <person name="Eastwood D.C."/>
            <person name="Hamelin R.C."/>
            <person name="Grigoriev I.V."/>
            <person name="U'Ren J.M."/>
        </authorList>
    </citation>
    <scope>NUCLEOTIDE SEQUENCE [LARGE SCALE GENOMIC DNA]</scope>
    <source>
        <strain evidence="1 2">ER1909</strain>
    </source>
</reference>
<dbReference type="Proteomes" id="UP001497680">
    <property type="component" value="Unassembled WGS sequence"/>
</dbReference>
<name>A0ACC0D532_9PEZI</name>
<comment type="caution">
    <text evidence="1">The sequence shown here is derived from an EMBL/GenBank/DDBJ whole genome shotgun (WGS) entry which is preliminary data.</text>
</comment>
<protein>
    <submittedName>
        <fullName evidence="1">Acetyl-CoA synthetase-like protein</fullName>
    </submittedName>
</protein>
<sequence length="1069" mass="118580">MPGIVSEEASVSSSANYGRRLIPHVIDDLAKNNPEQEAFSIPRSSNPKDGWKAVSFREYANAINRVAHRIVETCGTPREGTFPTVAYIGPNDARYVIILVGAVKAGYKILFISPRNSQEGQLSLFEKTDCNIIAFAKPQRSLIQPWLQERDMKAIEVGPIDAWLPKEDVKPFPYEKTFEQAEWEPLMVLHTSGSTGIPKPIVIRHGLVAINDALHNFQDPEGVTSWMSGFSKTSKKHFLPMPLFHAAGMYVFIFFSIHWNIPMAFGIGDRPLSTDLVAECLENADVSSAILPPAILEDMSHNEEQIRSLAKLKLVAFGGGNLNKEAGSRLVEKGVTLMNTIGATEYALLPMEFQRNRSLWQYFIFKSDQIGADWRKVEGTEDVYRLVIVRKDKHPGLQGIFYTFPDANEYDTNDMYKPHPTLPDHWIYYGRSDNIIVFSNGEKLNPVDIEAAVVDHPGVQGVVVVGSNRFQPGLLVEPTTHPKNEEEAERLIDSIWPYVVSANKETVAHGQIGREFIMLSNPDKPFPRAGKGTVQRAGTIKLYQDEIDALYERVGTVFEAEAPSIDTSSEDALVESIREIFQTKLGVKGELEEDTDFFSVGIDSLQVINASRLLHAGLEAAGSHIDSTALATRAIYSNPSPRKLARYLYLAMQEEGKSSAESAGQHEILAMEALWKKYTATLPKKKEGRPNPKGMEQTVLLTGTTGMLGSYMLDIMVSDPKVKKIICLNRAEDGGVKQQAKAVKERGLSSDYASKAEFFHVDMSRSDFGLPAEVYSRLLEEADRIVHNAWPVNFNMPVESFEPHIRSVRNIADFASTSSKRVAVVFISSIGTVDHWDSNAGPVPEARLEDFSLAGMGYGRSKMIGSLILEDAAKAGDFPAAVIRVGQIAGPAAEMGSWNRHEWLPSIISSSLYLKALPAHLGMMERVDWTPAEGIANLVLEVAGVTQKVPADEITGYYHGVNPSSTTWTDIAPVVQEFYGKGRIQELVPSFKEWIDRLEQSHSGDTQALDKNPGVKLIDSYRGMSGAYEAGEKPVIFDMQRTTRRSPTMKSAKAVTPELMKHWCKQWGF</sequence>